<keyword evidence="2" id="KW-0255">Endonuclease</keyword>
<keyword evidence="2" id="KW-0496">Mitochondrion</keyword>
<accession>D4HU03</accession>
<dbReference type="AlphaFoldDB" id="D4HU03"/>
<name>D4HU03_9GLOM</name>
<protein>
    <submittedName>
        <fullName evidence="2">LAGLIDADG homing endonuclease</fullName>
    </submittedName>
</protein>
<sequence length="207" mass="23670">MKLTKFDTLESLIEFLKANPLWISGFVDGEGCFTGSFTIDKRSTWGIQPQAEFNIVQNNVDQLLLEAIKEIFDNKGGVYSRPNNMSVYSVRKTKDLREVVIPYFLRHPLISNKARELETFAIYLALLSSNEHVGDSLKARDQLLKLALVLKELNAKRLVGHKSDRLDLIIDWLKALNDVPTMEAKLELKEQANLLKKRNKDLSEIPE</sequence>
<feature type="domain" description="Homing endonuclease LAGLIDADG" evidence="1">
    <location>
        <begin position="23"/>
        <end position="121"/>
    </location>
</feature>
<reference evidence="2" key="1">
    <citation type="journal article" date="2010" name="Mol. Ecol.">
        <title>Diversity of mitochondrial large subunit rDNA haplotypes of Glomus intraradices in two agricultural field sites and two semi-natural grasslands.</title>
        <authorList>
            <person name="Boerstler B."/>
            <person name="Thiery O."/>
            <person name="Sykorova Z."/>
            <person name="Berner A."/>
            <person name="Redecker D."/>
        </authorList>
    </citation>
    <scope>NUCLEOTIDE SEQUENCE</scope>
    <source>
        <tissue evidence="2">Intraradical hyphae</tissue>
    </source>
</reference>
<proteinExistence type="predicted"/>
<organism evidence="2">
    <name type="scientific">uncultured Glomus</name>
    <dbReference type="NCBI Taxonomy" id="231055"/>
    <lineage>
        <taxon>Eukaryota</taxon>
        <taxon>Fungi</taxon>
        <taxon>Fungi incertae sedis</taxon>
        <taxon>Mucoromycota</taxon>
        <taxon>Glomeromycotina</taxon>
        <taxon>Glomeromycetes</taxon>
        <taxon>Glomerales</taxon>
        <taxon>Glomeraceae</taxon>
        <taxon>environmental samples</taxon>
    </lineage>
</organism>
<dbReference type="Pfam" id="PF00961">
    <property type="entry name" value="LAGLIDADG_1"/>
    <property type="match status" value="1"/>
</dbReference>
<evidence type="ECO:0000259" key="1">
    <source>
        <dbReference type="Pfam" id="PF00961"/>
    </source>
</evidence>
<keyword evidence="2" id="KW-0540">Nuclease</keyword>
<dbReference type="PANTHER" id="PTHR36181">
    <property type="entry name" value="INTRON-ENCODED ENDONUCLEASE AI3-RELATED"/>
    <property type="match status" value="1"/>
</dbReference>
<geneLocation type="mitochondrion" evidence="2"/>
<keyword evidence="2" id="KW-0378">Hydrolase</keyword>
<dbReference type="InterPro" id="IPR004860">
    <property type="entry name" value="LAGLIDADG_dom"/>
</dbReference>
<evidence type="ECO:0000313" key="2">
    <source>
        <dbReference type="EMBL" id="CAY33153.1"/>
    </source>
</evidence>
<dbReference type="EMBL" id="FN377588">
    <property type="protein sequence ID" value="CAY33153.1"/>
    <property type="molecule type" value="Genomic_DNA"/>
</dbReference>
<dbReference type="PANTHER" id="PTHR36181:SF2">
    <property type="entry name" value="INTRON-ENCODED ENDONUCLEASE AI3-RELATED"/>
    <property type="match status" value="1"/>
</dbReference>
<dbReference type="GO" id="GO:0005739">
    <property type="term" value="C:mitochondrion"/>
    <property type="evidence" value="ECO:0007669"/>
    <property type="project" value="UniProtKB-ARBA"/>
</dbReference>
<dbReference type="GO" id="GO:0004519">
    <property type="term" value="F:endonuclease activity"/>
    <property type="evidence" value="ECO:0007669"/>
    <property type="project" value="UniProtKB-KW"/>
</dbReference>
<dbReference type="SUPFAM" id="SSF55608">
    <property type="entry name" value="Homing endonucleases"/>
    <property type="match status" value="1"/>
</dbReference>
<dbReference type="Gene3D" id="3.10.28.10">
    <property type="entry name" value="Homing endonucleases"/>
    <property type="match status" value="1"/>
</dbReference>
<dbReference type="InterPro" id="IPR051289">
    <property type="entry name" value="LAGLIDADG_Endonuclease"/>
</dbReference>
<dbReference type="InterPro" id="IPR027434">
    <property type="entry name" value="Homing_endonucl"/>
</dbReference>